<accession>A0A1F5NPE1</accession>
<dbReference type="STRING" id="1817824.A2751_00440"/>
<dbReference type="AlphaFoldDB" id="A0A1F5NPE1"/>
<gene>
    <name evidence="1" type="ORF">A2751_00440</name>
</gene>
<sequence length="79" mass="8958">MDQIEVIATFGKDGIFPRIIKWGQNSYKINSVNLIHAIKDGAIRIYFFSVSDGVNAWKLGFNTESLKWWVEDSYSLSGA</sequence>
<comment type="caution">
    <text evidence="1">The sequence shown here is derived from an EMBL/GenBank/DDBJ whole genome shotgun (WGS) entry which is preliminary data.</text>
</comment>
<dbReference type="Proteomes" id="UP000176864">
    <property type="component" value="Unassembled WGS sequence"/>
</dbReference>
<name>A0A1F5NPE1_9BACT</name>
<reference evidence="1 2" key="1">
    <citation type="journal article" date="2016" name="Nat. Commun.">
        <title>Thousands of microbial genomes shed light on interconnected biogeochemical processes in an aquifer system.</title>
        <authorList>
            <person name="Anantharaman K."/>
            <person name="Brown C.T."/>
            <person name="Hug L.A."/>
            <person name="Sharon I."/>
            <person name="Castelle C.J."/>
            <person name="Probst A.J."/>
            <person name="Thomas B.C."/>
            <person name="Singh A."/>
            <person name="Wilkins M.J."/>
            <person name="Karaoz U."/>
            <person name="Brodie E.L."/>
            <person name="Williams K.H."/>
            <person name="Hubbard S.S."/>
            <person name="Banfield J.F."/>
        </authorList>
    </citation>
    <scope>NUCLEOTIDE SEQUENCE [LARGE SCALE GENOMIC DNA]</scope>
</reference>
<proteinExistence type="predicted"/>
<protein>
    <submittedName>
        <fullName evidence="1">Uncharacterized protein</fullName>
    </submittedName>
</protein>
<evidence type="ECO:0000313" key="2">
    <source>
        <dbReference type="Proteomes" id="UP000176864"/>
    </source>
</evidence>
<organism evidence="1 2">
    <name type="scientific">Candidatus Doudnabacteria bacterium RIFCSPHIGHO2_01_FULL_46_14</name>
    <dbReference type="NCBI Taxonomy" id="1817824"/>
    <lineage>
        <taxon>Bacteria</taxon>
        <taxon>Candidatus Doudnaibacteriota</taxon>
    </lineage>
</organism>
<dbReference type="EMBL" id="MFEK01000001">
    <property type="protein sequence ID" value="OGE79547.1"/>
    <property type="molecule type" value="Genomic_DNA"/>
</dbReference>
<evidence type="ECO:0000313" key="1">
    <source>
        <dbReference type="EMBL" id="OGE79547.1"/>
    </source>
</evidence>